<feature type="compositionally biased region" description="Basic and acidic residues" evidence="1">
    <location>
        <begin position="89"/>
        <end position="103"/>
    </location>
</feature>
<proteinExistence type="predicted"/>
<sequence length="124" mass="12736">MAPSRITGGLPAGSHLGGAEHQGHQAKCRFAPGEKVHVLQSDAPQAVAGQGRQTAPGLLAAGKHHQQILAEAGKLRRHVAPRPLPQGREQQHRGDAQAHRRDQGQGAAAMAQQGGGGEGDGVVP</sequence>
<evidence type="ECO:0000313" key="3">
    <source>
        <dbReference type="Proteomes" id="UP000058114"/>
    </source>
</evidence>
<protein>
    <submittedName>
        <fullName evidence="2">Uncharacterized protein</fullName>
    </submittedName>
</protein>
<feature type="region of interest" description="Disordered" evidence="1">
    <location>
        <begin position="76"/>
        <end position="124"/>
    </location>
</feature>
<dbReference type="EMBL" id="CP013067">
    <property type="protein sequence ID" value="ALP39674.1"/>
    <property type="molecule type" value="Genomic_DNA"/>
</dbReference>
<organism evidence="2 3">
    <name type="scientific">Aeromonas schubertii</name>
    <dbReference type="NCBI Taxonomy" id="652"/>
    <lineage>
        <taxon>Bacteria</taxon>
        <taxon>Pseudomonadati</taxon>
        <taxon>Pseudomonadota</taxon>
        <taxon>Gammaproteobacteria</taxon>
        <taxon>Aeromonadales</taxon>
        <taxon>Aeromonadaceae</taxon>
        <taxon>Aeromonas</taxon>
    </lineage>
</organism>
<feature type="region of interest" description="Disordered" evidence="1">
    <location>
        <begin position="1"/>
        <end position="26"/>
    </location>
</feature>
<dbReference type="AlphaFoldDB" id="A0A0S2SD96"/>
<accession>A0A0S2SD96</accession>
<gene>
    <name evidence="2" type="ORF">WL1483_255</name>
</gene>
<dbReference type="KEGG" id="asr:WL1483_255"/>
<dbReference type="Proteomes" id="UP000058114">
    <property type="component" value="Chromosome"/>
</dbReference>
<dbReference type="PATRIC" id="fig|652.5.peg.1553"/>
<feature type="compositionally biased region" description="Gly residues" evidence="1">
    <location>
        <begin position="113"/>
        <end position="124"/>
    </location>
</feature>
<reference evidence="3" key="1">
    <citation type="submission" date="2015-10" db="EMBL/GenBank/DDBJ databases">
        <title>Complete Genome Sequence of Aeromonas schubertii strain WL1483.</title>
        <authorList>
            <person name="Liu L."/>
        </authorList>
    </citation>
    <scope>NUCLEOTIDE SEQUENCE [LARGE SCALE GENOMIC DNA]</scope>
    <source>
        <strain evidence="3">WL1483</strain>
    </source>
</reference>
<name>A0A0S2SD96_9GAMM</name>
<evidence type="ECO:0000313" key="2">
    <source>
        <dbReference type="EMBL" id="ALP39674.1"/>
    </source>
</evidence>
<evidence type="ECO:0000256" key="1">
    <source>
        <dbReference type="SAM" id="MobiDB-lite"/>
    </source>
</evidence>
<reference evidence="2 3" key="2">
    <citation type="journal article" date="2016" name="Genome Announc.">
        <title>Complete Genome Sequence of the Highly Virulent Aeromonas schubertii Strain WL1483, Isolated from Diseased Snakehead Fish (Channa argus) in China.</title>
        <authorList>
            <person name="Liu L."/>
            <person name="Li N."/>
            <person name="Zhang D."/>
            <person name="Fu X."/>
            <person name="Shi C."/>
            <person name="Lin Q."/>
            <person name="Hao G."/>
        </authorList>
    </citation>
    <scope>NUCLEOTIDE SEQUENCE [LARGE SCALE GENOMIC DNA]</scope>
    <source>
        <strain evidence="2 3">WL1483</strain>
    </source>
</reference>